<feature type="region of interest" description="Disordered" evidence="1">
    <location>
        <begin position="595"/>
        <end position="622"/>
    </location>
</feature>
<dbReference type="Proteomes" id="UP000324022">
    <property type="component" value="Unassembled WGS sequence"/>
</dbReference>
<feature type="compositionally biased region" description="Low complexity" evidence="1">
    <location>
        <begin position="287"/>
        <end position="303"/>
    </location>
</feature>
<feature type="compositionally biased region" description="Basic and acidic residues" evidence="1">
    <location>
        <begin position="595"/>
        <end position="616"/>
    </location>
</feature>
<keyword evidence="4" id="KW-1185">Reference proteome</keyword>
<gene>
    <name evidence="3" type="ORF">UTRI_06516</name>
</gene>
<dbReference type="OrthoDB" id="2556731at2759"/>
<feature type="region of interest" description="Disordered" evidence="1">
    <location>
        <begin position="27"/>
        <end position="71"/>
    </location>
</feature>
<evidence type="ECO:0008006" key="5">
    <source>
        <dbReference type="Google" id="ProtNLM"/>
    </source>
</evidence>
<feature type="signal peptide" evidence="2">
    <location>
        <begin position="1"/>
        <end position="24"/>
    </location>
</feature>
<dbReference type="EMBL" id="OOIN01000038">
    <property type="protein sequence ID" value="SPO31386.1"/>
    <property type="molecule type" value="Genomic_DNA"/>
</dbReference>
<dbReference type="AlphaFoldDB" id="A0A5C3ENU6"/>
<feature type="chain" id="PRO_5022755548" description="Secreted protein" evidence="2">
    <location>
        <begin position="25"/>
        <end position="681"/>
    </location>
</feature>
<feature type="region of interest" description="Disordered" evidence="1">
    <location>
        <begin position="341"/>
        <end position="388"/>
    </location>
</feature>
<sequence length="681" mass="74103">MHILSPLLFKLIAILLTLSSSILALGPPTEDRTRSRASLEIPRVSQTSQRTEYTDAAEHLSTPPTPPTVPLEHLDGDVLVPSRVIYPDEDADLSRLAWFHGLAEQKAAGGKWKYIEHPLQHPSDGWGSSGLAAKTPGGAVESEAPAPFVFGAQGGGGSVARQDKGLTGENEVPVEKVHLLPEGGEAGRNEDLLRSHVPGDGLRRRRGRFNEALGGGGGTGGSRRGIRSHRTPPVPLSPSSFRKDQAGTSAQFGERAHSPTRWALEEARSKLDKLSPGSRARAERELQLQLEHQNEQSQSQPQQRLPGEGEGWYSSRSPPLSATSSSGYASVDGHYGSTAVRTPSSAISSAGGGVRQGYPLSQLTPPSPPLAQQPPFSSDPAFKPQQPTSVAPYRVWSVKEGLKSINLGEATKLTDRYPSDHRHFQDTTSALFAQEWRSKMSNRLRWAGEHRIDTSQPARVVTPLGAVLGSDVGMSTPRFRDDPQNPMPDLESIVATEKDKKINSWGELASIVPPALTGHSTSVYEAHNEASGYKGIKKEFRDALHPIQYITQLLKDQNGAVVFENSISSTIHKDLQNTPPEALAKLRALRAKEKAAATKEAKGKSKLKSHPEELAKSKSGATETSIEDLLGTEYATHNRFFYEYYHIMDAFKLKNPLDTPLEDFAAFRPYAKALALRDHPL</sequence>
<feature type="compositionally biased region" description="Basic and acidic residues" evidence="1">
    <location>
        <begin position="183"/>
        <end position="194"/>
    </location>
</feature>
<evidence type="ECO:0000256" key="2">
    <source>
        <dbReference type="SAM" id="SignalP"/>
    </source>
</evidence>
<feature type="compositionally biased region" description="Gly residues" evidence="1">
    <location>
        <begin position="213"/>
        <end position="223"/>
    </location>
</feature>
<feature type="region of interest" description="Disordered" evidence="1">
    <location>
        <begin position="183"/>
        <end position="329"/>
    </location>
</feature>
<feature type="compositionally biased region" description="Basic and acidic residues" evidence="1">
    <location>
        <begin position="263"/>
        <end position="273"/>
    </location>
</feature>
<organism evidence="3 4">
    <name type="scientific">Ustilago trichophora</name>
    <dbReference type="NCBI Taxonomy" id="86804"/>
    <lineage>
        <taxon>Eukaryota</taxon>
        <taxon>Fungi</taxon>
        <taxon>Dikarya</taxon>
        <taxon>Basidiomycota</taxon>
        <taxon>Ustilaginomycotina</taxon>
        <taxon>Ustilaginomycetes</taxon>
        <taxon>Ustilaginales</taxon>
        <taxon>Ustilaginaceae</taxon>
        <taxon>Ustilago</taxon>
    </lineage>
</organism>
<proteinExistence type="predicted"/>
<protein>
    <recommendedName>
        <fullName evidence="5">Secreted protein</fullName>
    </recommendedName>
</protein>
<evidence type="ECO:0000256" key="1">
    <source>
        <dbReference type="SAM" id="MobiDB-lite"/>
    </source>
</evidence>
<reference evidence="3 4" key="1">
    <citation type="submission" date="2018-03" db="EMBL/GenBank/DDBJ databases">
        <authorList>
            <person name="Guldener U."/>
        </authorList>
    </citation>
    <scope>NUCLEOTIDE SEQUENCE [LARGE SCALE GENOMIC DNA]</scope>
    <source>
        <strain evidence="3 4">NBRC100155</strain>
    </source>
</reference>
<name>A0A5C3ENU6_9BASI</name>
<evidence type="ECO:0000313" key="4">
    <source>
        <dbReference type="Proteomes" id="UP000324022"/>
    </source>
</evidence>
<keyword evidence="2" id="KW-0732">Signal</keyword>
<accession>A0A5C3ENU6</accession>
<feature type="compositionally biased region" description="Low complexity" evidence="1">
    <location>
        <begin position="314"/>
        <end position="326"/>
    </location>
</feature>
<evidence type="ECO:0000313" key="3">
    <source>
        <dbReference type="EMBL" id="SPO31386.1"/>
    </source>
</evidence>